<dbReference type="PANTHER" id="PTHR34009">
    <property type="entry name" value="PROTEIN STAR"/>
    <property type="match status" value="1"/>
</dbReference>
<dbReference type="InterPro" id="IPR053202">
    <property type="entry name" value="EGF_Rcpt_Signaling_Reg"/>
</dbReference>
<dbReference type="Gene3D" id="3.40.50.150">
    <property type="entry name" value="Vaccinia Virus protein VP39"/>
    <property type="match status" value="1"/>
</dbReference>
<evidence type="ECO:0000313" key="2">
    <source>
        <dbReference type="EMBL" id="KAL3806109.1"/>
    </source>
</evidence>
<feature type="domain" description="Methyltransferase FkbM" evidence="1">
    <location>
        <begin position="87"/>
        <end position="256"/>
    </location>
</feature>
<dbReference type="PANTHER" id="PTHR34009:SF3">
    <property type="entry name" value="METHYLTRANSFERASE FKBM DOMAIN-CONTAINING PROTEIN"/>
    <property type="match status" value="1"/>
</dbReference>
<dbReference type="AlphaFoldDB" id="A0ABD3R2I9"/>
<dbReference type="InterPro" id="IPR006342">
    <property type="entry name" value="FkbM_mtfrase"/>
</dbReference>
<evidence type="ECO:0000313" key="4">
    <source>
        <dbReference type="Proteomes" id="UP001530377"/>
    </source>
</evidence>
<dbReference type="Proteomes" id="UP001530377">
    <property type="component" value="Unassembled WGS sequence"/>
</dbReference>
<reference evidence="3 4" key="1">
    <citation type="submission" date="2024-10" db="EMBL/GenBank/DDBJ databases">
        <title>Updated reference genomes for cyclostephanoid diatoms.</title>
        <authorList>
            <person name="Roberts W.R."/>
            <person name="Alverson A.J."/>
        </authorList>
    </citation>
    <scope>NUCLEOTIDE SEQUENCE [LARGE SCALE GENOMIC DNA]</scope>
    <source>
        <strain evidence="3 4">AJA228-03</strain>
    </source>
</reference>
<evidence type="ECO:0000259" key="1">
    <source>
        <dbReference type="Pfam" id="PF05050"/>
    </source>
</evidence>
<dbReference type="SUPFAM" id="SSF53335">
    <property type="entry name" value="S-adenosyl-L-methionine-dependent methyltransferases"/>
    <property type="match status" value="1"/>
</dbReference>
<sequence length="284" mass="31861">MKASTAFFSSCLVTASDGATNIRMFIDPRHVSSKNLRKRSCSTTASTCDPPDIDLLGEQGFLQSQDGEDRCLIEHFFPGVCEGKYLEVGAHDGVRWSNTYAFHKVLGWKGVNIEVDPYNYESLSRNRRQDLANVHAAVCSDPQKTVHYAIGKNDTATSGIWEYASVAHREEYWTGMTIYDAIPMKCTPLQSILDRTVGTRKYFFDLAVLDIEGAEFSALLGIDYNQVSFGVIIVEKNEDGNINLQVEDLLSSKGYIVSNVEAKCGTRNLWFVHQNFHSIYSQLR</sequence>
<dbReference type="EMBL" id="JALLPB020000891">
    <property type="protein sequence ID" value="KAL3806109.1"/>
    <property type="molecule type" value="Genomic_DNA"/>
</dbReference>
<keyword evidence="4" id="KW-1185">Reference proteome</keyword>
<evidence type="ECO:0000313" key="3">
    <source>
        <dbReference type="EMBL" id="KAL3806997.1"/>
    </source>
</evidence>
<organism evidence="3 4">
    <name type="scientific">Cyclostephanos tholiformis</name>
    <dbReference type="NCBI Taxonomy" id="382380"/>
    <lineage>
        <taxon>Eukaryota</taxon>
        <taxon>Sar</taxon>
        <taxon>Stramenopiles</taxon>
        <taxon>Ochrophyta</taxon>
        <taxon>Bacillariophyta</taxon>
        <taxon>Coscinodiscophyceae</taxon>
        <taxon>Thalassiosirophycidae</taxon>
        <taxon>Stephanodiscales</taxon>
        <taxon>Stephanodiscaceae</taxon>
        <taxon>Cyclostephanos</taxon>
    </lineage>
</organism>
<proteinExistence type="predicted"/>
<protein>
    <recommendedName>
        <fullName evidence="1">Methyltransferase FkbM domain-containing protein</fullName>
    </recommendedName>
</protein>
<accession>A0ABD3R2I9</accession>
<name>A0ABD3R2I9_9STRA</name>
<gene>
    <name evidence="3" type="ORF">ACHAXA_000942</name>
    <name evidence="2" type="ORF">ACHAXA_010707</name>
</gene>
<dbReference type="EMBL" id="JALLPB020000689">
    <property type="protein sequence ID" value="KAL3806997.1"/>
    <property type="molecule type" value="Genomic_DNA"/>
</dbReference>
<comment type="caution">
    <text evidence="3">The sequence shown here is derived from an EMBL/GenBank/DDBJ whole genome shotgun (WGS) entry which is preliminary data.</text>
</comment>
<dbReference type="Pfam" id="PF05050">
    <property type="entry name" value="Methyltransf_21"/>
    <property type="match status" value="1"/>
</dbReference>
<dbReference type="InterPro" id="IPR029063">
    <property type="entry name" value="SAM-dependent_MTases_sf"/>
</dbReference>